<dbReference type="Proteomes" id="UP000807716">
    <property type="component" value="Unassembled WGS sequence"/>
</dbReference>
<feature type="compositionally biased region" description="Polar residues" evidence="1">
    <location>
        <begin position="112"/>
        <end position="131"/>
    </location>
</feature>
<comment type="caution">
    <text evidence="2">The sequence shown here is derived from an EMBL/GenBank/DDBJ whole genome shotgun (WGS) entry which is preliminary data.</text>
</comment>
<sequence>MPAPQPRPLIAEIEQLKRSVDSMNTQTADILKHLDHLRQIGVDHIALPSTEQEKLDREWEYFETVCDQVYFILENARYKMERQRMVLQGQLNKPIPIKGEVAETEVVAGPSFPTTTQQPEADAGPTQTPSAPVTYGELTKATPQDEVHSGDIQMLSPPANLTPTSIAAPTNVSNSSPIGSVAVSNPGASDRVQTASPLPQTTTITPLTIATSSSSSSSSAAVISPASILQSTSELPPALLTVDGSMGMDNSLLTDLDKFQDSMLDLGDIGNLGDMDGMGGMGDMVDF</sequence>
<reference evidence="2" key="1">
    <citation type="journal article" date="2020" name="Fungal Divers.">
        <title>Resolving the Mortierellaceae phylogeny through synthesis of multi-gene phylogenetics and phylogenomics.</title>
        <authorList>
            <person name="Vandepol N."/>
            <person name="Liber J."/>
            <person name="Desiro A."/>
            <person name="Na H."/>
            <person name="Kennedy M."/>
            <person name="Barry K."/>
            <person name="Grigoriev I.V."/>
            <person name="Miller A.N."/>
            <person name="O'Donnell K."/>
            <person name="Stajich J.E."/>
            <person name="Bonito G."/>
        </authorList>
    </citation>
    <scope>NUCLEOTIDE SEQUENCE</scope>
    <source>
        <strain evidence="2">BC1065</strain>
    </source>
</reference>
<proteinExistence type="predicted"/>
<evidence type="ECO:0000313" key="2">
    <source>
        <dbReference type="EMBL" id="KAG0253242.1"/>
    </source>
</evidence>
<feature type="compositionally biased region" description="Polar residues" evidence="1">
    <location>
        <begin position="159"/>
        <end position="195"/>
    </location>
</feature>
<dbReference type="OrthoDB" id="2423920at2759"/>
<protein>
    <submittedName>
        <fullName evidence="2">Uncharacterized protein</fullName>
    </submittedName>
</protein>
<name>A0A9P6TZZ0_9FUNG</name>
<dbReference type="EMBL" id="JAAAJB010000598">
    <property type="protein sequence ID" value="KAG0253242.1"/>
    <property type="molecule type" value="Genomic_DNA"/>
</dbReference>
<dbReference type="AlphaFoldDB" id="A0A9P6TZZ0"/>
<evidence type="ECO:0000256" key="1">
    <source>
        <dbReference type="SAM" id="MobiDB-lite"/>
    </source>
</evidence>
<keyword evidence="3" id="KW-1185">Reference proteome</keyword>
<gene>
    <name evidence="2" type="ORF">DFQ27_007526</name>
</gene>
<accession>A0A9P6TZZ0</accession>
<evidence type="ECO:0000313" key="3">
    <source>
        <dbReference type="Proteomes" id="UP000807716"/>
    </source>
</evidence>
<organism evidence="2 3">
    <name type="scientific">Actinomortierella ambigua</name>
    <dbReference type="NCBI Taxonomy" id="1343610"/>
    <lineage>
        <taxon>Eukaryota</taxon>
        <taxon>Fungi</taxon>
        <taxon>Fungi incertae sedis</taxon>
        <taxon>Mucoromycota</taxon>
        <taxon>Mortierellomycotina</taxon>
        <taxon>Mortierellomycetes</taxon>
        <taxon>Mortierellales</taxon>
        <taxon>Mortierellaceae</taxon>
        <taxon>Actinomortierella</taxon>
    </lineage>
</organism>
<feature type="region of interest" description="Disordered" evidence="1">
    <location>
        <begin position="110"/>
        <end position="200"/>
    </location>
</feature>